<name>A0A2Z6E116_HYDTE</name>
<feature type="coiled-coil region" evidence="1">
    <location>
        <begin position="69"/>
        <end position="127"/>
    </location>
</feature>
<evidence type="ECO:0000313" key="3">
    <source>
        <dbReference type="EMBL" id="BBD78235.1"/>
    </source>
</evidence>
<accession>A0A2Z6E116</accession>
<evidence type="ECO:0000256" key="2">
    <source>
        <dbReference type="SAM" id="MobiDB-lite"/>
    </source>
</evidence>
<proteinExistence type="predicted"/>
<protein>
    <submittedName>
        <fullName evidence="3">DUF4124 domain-containing protein</fullName>
    </submittedName>
</protein>
<keyword evidence="4" id="KW-1185">Reference proteome</keyword>
<dbReference type="AlphaFoldDB" id="A0A2Z6E116"/>
<keyword evidence="1" id="KW-0175">Coiled coil</keyword>
<gene>
    <name evidence="3" type="ORF">HPTL_1981</name>
</gene>
<dbReference type="Proteomes" id="UP000262004">
    <property type="component" value="Chromosome"/>
</dbReference>
<feature type="region of interest" description="Disordered" evidence="2">
    <location>
        <begin position="38"/>
        <end position="64"/>
    </location>
</feature>
<feature type="compositionally biased region" description="Polar residues" evidence="2">
    <location>
        <begin position="49"/>
        <end position="58"/>
    </location>
</feature>
<dbReference type="EMBL" id="AP018558">
    <property type="protein sequence ID" value="BBD78235.1"/>
    <property type="molecule type" value="Genomic_DNA"/>
</dbReference>
<sequence length="128" mass="14671">MPQPAWARLWKCDAGHGEVLYTNDMRVTRGKRCELLTLPEAQPGPSRRAGNTTPTTSRPVGEPAQLVPRDDLRRRILRTELENEQKQIATLETELATAPADAQATLRQRLERHRRNLEAITRELDRLR</sequence>
<evidence type="ECO:0000256" key="1">
    <source>
        <dbReference type="SAM" id="Coils"/>
    </source>
</evidence>
<organism evidence="3 4">
    <name type="scientific">Hydrogenophilus thermoluteolus</name>
    <name type="common">Pseudomonas hydrogenothermophila</name>
    <dbReference type="NCBI Taxonomy" id="297"/>
    <lineage>
        <taxon>Bacteria</taxon>
        <taxon>Pseudomonadati</taxon>
        <taxon>Pseudomonadota</taxon>
        <taxon>Hydrogenophilia</taxon>
        <taxon>Hydrogenophilales</taxon>
        <taxon>Hydrogenophilaceae</taxon>
        <taxon>Hydrogenophilus</taxon>
    </lineage>
</organism>
<dbReference type="KEGG" id="htl:HPTL_1981"/>
<reference evidence="3 4" key="1">
    <citation type="submission" date="2018-04" db="EMBL/GenBank/DDBJ databases">
        <title>Complete genome sequence of Hydrogenophilus thermoluteolus TH-1.</title>
        <authorList>
            <person name="Arai H."/>
        </authorList>
    </citation>
    <scope>NUCLEOTIDE SEQUENCE [LARGE SCALE GENOMIC DNA]</scope>
    <source>
        <strain evidence="3 4">TH-1</strain>
    </source>
</reference>
<evidence type="ECO:0000313" key="4">
    <source>
        <dbReference type="Proteomes" id="UP000262004"/>
    </source>
</evidence>